<dbReference type="RefSeq" id="WP_176008531.1">
    <property type="nucleotide sequence ID" value="NZ_CP041372.2"/>
</dbReference>
<dbReference type="AlphaFoldDB" id="A0A859FD45"/>
<keyword evidence="3" id="KW-1185">Reference proteome</keyword>
<name>A0A859FD45_9BACI</name>
<feature type="transmembrane region" description="Helical" evidence="1">
    <location>
        <begin position="49"/>
        <end position="72"/>
    </location>
</feature>
<evidence type="ECO:0000256" key="1">
    <source>
        <dbReference type="SAM" id="Phobius"/>
    </source>
</evidence>
<sequence>MTAVHWLALAFVIVGFTSLLSTKKEMERRLREVQSQPDNVEHSRLLSSLVWWIVSTVLWGIVSVLLVVWLFIPS</sequence>
<dbReference type="Proteomes" id="UP000318138">
    <property type="component" value="Chromosome"/>
</dbReference>
<dbReference type="KEGG" id="psua:FLK61_27465"/>
<keyword evidence="1" id="KW-1133">Transmembrane helix</keyword>
<keyword evidence="1" id="KW-0472">Membrane</keyword>
<organism evidence="2 3">
    <name type="scientific">Paenalkalicoccus suaedae</name>
    <dbReference type="NCBI Taxonomy" id="2592382"/>
    <lineage>
        <taxon>Bacteria</taxon>
        <taxon>Bacillati</taxon>
        <taxon>Bacillota</taxon>
        <taxon>Bacilli</taxon>
        <taxon>Bacillales</taxon>
        <taxon>Bacillaceae</taxon>
        <taxon>Paenalkalicoccus</taxon>
    </lineage>
</organism>
<keyword evidence="1" id="KW-0812">Transmembrane</keyword>
<evidence type="ECO:0000313" key="2">
    <source>
        <dbReference type="EMBL" id="QKS70494.1"/>
    </source>
</evidence>
<gene>
    <name evidence="2" type="ORF">FLK61_27465</name>
</gene>
<proteinExistence type="predicted"/>
<accession>A0A859FD45</accession>
<reference evidence="3" key="1">
    <citation type="submission" date="2019-07" db="EMBL/GenBank/DDBJ databases">
        <title>Bacillus alkalisoli sp. nov. isolated from saline soil.</title>
        <authorList>
            <person name="Sun J.-Q."/>
            <person name="Xu L."/>
        </authorList>
    </citation>
    <scope>NUCLEOTIDE SEQUENCE [LARGE SCALE GENOMIC DNA]</scope>
    <source>
        <strain evidence="3">M4U3P1</strain>
    </source>
</reference>
<protein>
    <submittedName>
        <fullName evidence="2">Uncharacterized protein</fullName>
    </submittedName>
</protein>
<evidence type="ECO:0000313" key="3">
    <source>
        <dbReference type="Proteomes" id="UP000318138"/>
    </source>
</evidence>
<dbReference type="EMBL" id="CP041372">
    <property type="protein sequence ID" value="QKS70494.1"/>
    <property type="molecule type" value="Genomic_DNA"/>
</dbReference>
<feature type="transmembrane region" description="Helical" evidence="1">
    <location>
        <begin position="6"/>
        <end position="22"/>
    </location>
</feature>